<sequence length="161" mass="18806">MTLEKFDNSEYIQVSELLNVSSKTFFDEIVRSILGDIQRQTNRKMHASQLKSGLTYKKKISGRSSKNAEVIIKILECVPSKIYSASFTSEIDITTVTYEIEEKEENKICVTYTETFKLLSGKKLRSQSKLHKMYLHKKSEKKSRKLLKHIEEYILMNQNKE</sequence>
<dbReference type="EMBL" id="ABAW02000018">
    <property type="protein sequence ID" value="EDP11689.1"/>
    <property type="molecule type" value="Genomic_DNA"/>
</dbReference>
<dbReference type="Pfam" id="PF11687">
    <property type="entry name" value="DUF3284"/>
    <property type="match status" value="1"/>
</dbReference>
<reference evidence="1 2" key="1">
    <citation type="submission" date="2007-09" db="EMBL/GenBank/DDBJ databases">
        <title>Draft genome sequence of Eubacterium dolichum (DSM 3991).</title>
        <authorList>
            <person name="Sudarsanam P."/>
            <person name="Ley R."/>
            <person name="Guruge J."/>
            <person name="Turnbaugh P.J."/>
            <person name="Mahowald M."/>
            <person name="Liep D."/>
            <person name="Gordon J."/>
        </authorList>
    </citation>
    <scope>NUCLEOTIDE SEQUENCE [LARGE SCALE GENOMIC DNA]</scope>
    <source>
        <strain evidence="1 2">DSM 3991</strain>
    </source>
</reference>
<protein>
    <recommendedName>
        <fullName evidence="3">DUF3284 domain-containing protein</fullName>
    </recommendedName>
</protein>
<evidence type="ECO:0000313" key="1">
    <source>
        <dbReference type="EMBL" id="EDP11689.1"/>
    </source>
</evidence>
<comment type="caution">
    <text evidence="1">The sequence shown here is derived from an EMBL/GenBank/DDBJ whole genome shotgun (WGS) entry which is preliminary data.</text>
</comment>
<name>A8RAP0_9FIRM</name>
<accession>A8RAP0</accession>
<evidence type="ECO:0008006" key="3">
    <source>
        <dbReference type="Google" id="ProtNLM"/>
    </source>
</evidence>
<organism evidence="1 2">
    <name type="scientific">Amedibacillus dolichus DSM 3991</name>
    <dbReference type="NCBI Taxonomy" id="428127"/>
    <lineage>
        <taxon>Bacteria</taxon>
        <taxon>Bacillati</taxon>
        <taxon>Bacillota</taxon>
        <taxon>Erysipelotrichia</taxon>
        <taxon>Erysipelotrichales</taxon>
        <taxon>Erysipelotrichaceae</taxon>
        <taxon>Amedibacillus</taxon>
    </lineage>
</organism>
<gene>
    <name evidence="1" type="ORF">EUBDOL_00868</name>
</gene>
<dbReference type="eggNOG" id="ENOG5033NGT">
    <property type="taxonomic scope" value="Bacteria"/>
</dbReference>
<proteinExistence type="predicted"/>
<dbReference type="HOGENOM" id="CLU_135501_0_1_9"/>
<dbReference type="AlphaFoldDB" id="A8RAP0"/>
<dbReference type="Proteomes" id="UP000004090">
    <property type="component" value="Unassembled WGS sequence"/>
</dbReference>
<dbReference type="InterPro" id="IPR021701">
    <property type="entry name" value="DUF3284"/>
</dbReference>
<dbReference type="RefSeq" id="WP_004798848.1">
    <property type="nucleotide sequence ID" value="NZ_DS483474.1"/>
</dbReference>
<evidence type="ECO:0000313" key="2">
    <source>
        <dbReference type="Proteomes" id="UP000004090"/>
    </source>
</evidence>
<reference evidence="1 2" key="2">
    <citation type="submission" date="2007-09" db="EMBL/GenBank/DDBJ databases">
        <authorList>
            <person name="Fulton L."/>
            <person name="Clifton S."/>
            <person name="Fulton B."/>
            <person name="Xu J."/>
            <person name="Minx P."/>
            <person name="Pepin K.H."/>
            <person name="Johnson M."/>
            <person name="Thiruvilangam P."/>
            <person name="Bhonagiri V."/>
            <person name="Nash W.E."/>
            <person name="Mardis E.R."/>
            <person name="Wilson R.K."/>
        </authorList>
    </citation>
    <scope>NUCLEOTIDE SEQUENCE [LARGE SCALE GENOMIC DNA]</scope>
    <source>
        <strain evidence="1 2">DSM 3991</strain>
    </source>
</reference>
<dbReference type="STRING" id="428127.EUBDOL_00868"/>
<dbReference type="GeneID" id="92793145"/>